<evidence type="ECO:0000313" key="2">
    <source>
        <dbReference type="Proteomes" id="UP001199631"/>
    </source>
</evidence>
<dbReference type="EMBL" id="JAIFZM010000013">
    <property type="protein sequence ID" value="MCG3420339.1"/>
    <property type="molecule type" value="Genomic_DNA"/>
</dbReference>
<reference evidence="1 2" key="1">
    <citation type="journal article" date="2022" name="Evol. Bioinform. Online">
        <title>Draft Genome Sequence of Oceanobacillus jordanicus Strain GSFE11, a Halotolerant Plant Growth-Promoting Bacterial Endophyte Isolated From the Jordan Valley.</title>
        <authorList>
            <person name="Alhindi T."/>
            <person name="Albdaiwi R."/>
        </authorList>
    </citation>
    <scope>NUCLEOTIDE SEQUENCE [LARGE SCALE GENOMIC DNA]</scope>
    <source>
        <strain evidence="1 2">GSFE11</strain>
    </source>
</reference>
<evidence type="ECO:0000313" key="1">
    <source>
        <dbReference type="EMBL" id="MCG3420339.1"/>
    </source>
</evidence>
<accession>A0AAW5B748</accession>
<dbReference type="RefSeq" id="WP_106896520.1">
    <property type="nucleotide sequence ID" value="NZ_JAIFZM010000013.1"/>
</dbReference>
<dbReference type="AlphaFoldDB" id="A0AAW5B748"/>
<name>A0AAW5B748_9BACI</name>
<gene>
    <name evidence="1" type="ORF">K3T81_14435</name>
</gene>
<dbReference type="Proteomes" id="UP001199631">
    <property type="component" value="Unassembled WGS sequence"/>
</dbReference>
<organism evidence="1 2">
    <name type="scientific">Oceanobacillus jordanicus</name>
    <dbReference type="NCBI Taxonomy" id="2867266"/>
    <lineage>
        <taxon>Bacteria</taxon>
        <taxon>Bacillati</taxon>
        <taxon>Bacillota</taxon>
        <taxon>Bacilli</taxon>
        <taxon>Bacillales</taxon>
        <taxon>Bacillaceae</taxon>
        <taxon>Oceanobacillus</taxon>
    </lineage>
</organism>
<proteinExistence type="predicted"/>
<sequence length="71" mass="8482">MTELKNFMYELHRYADQTHTLKDAYEKLPEAEKQKVMKTAPASVRSPEEFFHPVFSWLETMHSEYGVENEE</sequence>
<protein>
    <submittedName>
        <fullName evidence="1">Uncharacterized protein</fullName>
    </submittedName>
</protein>
<comment type="caution">
    <text evidence="1">The sequence shown here is derived from an EMBL/GenBank/DDBJ whole genome shotgun (WGS) entry which is preliminary data.</text>
</comment>
<keyword evidence="2" id="KW-1185">Reference proteome</keyword>